<keyword evidence="3" id="KW-1185">Reference proteome</keyword>
<evidence type="ECO:0000259" key="1">
    <source>
        <dbReference type="Pfam" id="PF20028"/>
    </source>
</evidence>
<dbReference type="EMBL" id="JAJSBI010000019">
    <property type="protein sequence ID" value="MCD9878016.1"/>
    <property type="molecule type" value="Genomic_DNA"/>
</dbReference>
<sequence length="654" mass="72219">MTRVNERLDALARAATVQILDAGGGDGPTWGSGFFVAPGWVLTVAHVLSTHLKGDRQKEFRVRGVGVDAAARLEQWLLTDPGRARIPLEEDLALVRLTGDPEDHPHECMWLPDRAVQHFGAVHVYGSYPVPPYIHERPVIAEINGHEDTYGLIIKPDIEFPSGLSGGPLVDPDSGAVVGLVKSRRVQKDGGMAVSISALRRFGEETYRTVMAAHDRWHGEEPVSEAGDNWIDLQAGPRAGDGERWTPGDRREALRLLASLPTPPDTHTVEILAARARSNNRWPGETPALLTWRDGHGLLYEGTHPLDSLAFLRYLRFAAEYTRSRGGECEELSRWIEKRLRRHPYRPMHDFVREASLPQALLPAPGAGPERIVIPYPGPGEGPTVAVLLDPVIDDPSRFFWQIWFDEGGPGSEPELVEADDSADGVLPRDLVQALRAPLNDLLRRKDRAGRPVPLEVALPAGLFDTAVHRWRLEDIAELDDPGALGARRGVVLRSLERRGEPDKLWTDRWQAMTAEPRFRGWRIPVRGVVQNARDYHNADHGLVPVMCRPAGCGAGQNAMRLALENGHGVALWRIGGQAAHICSDDCDTLHVRAGTLLGTLGSLAELPDRLRSIRQEISEQHAESRWAEPLALLYDDPRRPLPAEDSGPLDAPL</sequence>
<dbReference type="InterPro" id="IPR045450">
    <property type="entry name" value="VMAP_C"/>
</dbReference>
<keyword evidence="2" id="KW-0645">Protease</keyword>
<evidence type="ECO:0000313" key="2">
    <source>
        <dbReference type="EMBL" id="MCD9878016.1"/>
    </source>
</evidence>
<dbReference type="InterPro" id="IPR009003">
    <property type="entry name" value="Peptidase_S1_PA"/>
</dbReference>
<dbReference type="Proteomes" id="UP001108029">
    <property type="component" value="Unassembled WGS sequence"/>
</dbReference>
<dbReference type="GO" id="GO:0006508">
    <property type="term" value="P:proteolysis"/>
    <property type="evidence" value="ECO:0007669"/>
    <property type="project" value="UniProtKB-KW"/>
</dbReference>
<dbReference type="Pfam" id="PF13365">
    <property type="entry name" value="Trypsin_2"/>
    <property type="match status" value="1"/>
</dbReference>
<comment type="caution">
    <text evidence="2">The sequence shown here is derived from an EMBL/GenBank/DDBJ whole genome shotgun (WGS) entry which is preliminary data.</text>
</comment>
<protein>
    <submittedName>
        <fullName evidence="2">Serine protease</fullName>
    </submittedName>
</protein>
<dbReference type="RefSeq" id="WP_232652200.1">
    <property type="nucleotide sequence ID" value="NZ_JAJSBI010000019.1"/>
</dbReference>
<dbReference type="Gene3D" id="2.40.10.120">
    <property type="match status" value="1"/>
</dbReference>
<dbReference type="SUPFAM" id="SSF50494">
    <property type="entry name" value="Trypsin-like serine proteases"/>
    <property type="match status" value="1"/>
</dbReference>
<feature type="domain" description="vWA-MoxR associated protein C-terminal" evidence="1">
    <location>
        <begin position="398"/>
        <end position="638"/>
    </location>
</feature>
<proteinExistence type="predicted"/>
<name>A0A9Q3VV96_9ACTN</name>
<accession>A0A9Q3VV96</accession>
<dbReference type="Pfam" id="PF20028">
    <property type="entry name" value="VMAP-C"/>
    <property type="match status" value="1"/>
</dbReference>
<dbReference type="GO" id="GO:0008233">
    <property type="term" value="F:peptidase activity"/>
    <property type="evidence" value="ECO:0007669"/>
    <property type="project" value="UniProtKB-KW"/>
</dbReference>
<evidence type="ECO:0000313" key="3">
    <source>
        <dbReference type="Proteomes" id="UP001108029"/>
    </source>
</evidence>
<gene>
    <name evidence="2" type="ORF">LJ657_31245</name>
</gene>
<keyword evidence="2" id="KW-0378">Hydrolase</keyword>
<dbReference type="AlphaFoldDB" id="A0A9Q3VV96"/>
<organism evidence="2 3">
    <name type="scientific">Streptomyces guryensis</name>
    <dbReference type="NCBI Taxonomy" id="2886947"/>
    <lineage>
        <taxon>Bacteria</taxon>
        <taxon>Bacillati</taxon>
        <taxon>Actinomycetota</taxon>
        <taxon>Actinomycetes</taxon>
        <taxon>Kitasatosporales</taxon>
        <taxon>Streptomycetaceae</taxon>
        <taxon>Streptomyces</taxon>
    </lineage>
</organism>
<reference evidence="2" key="1">
    <citation type="submission" date="2021-12" db="EMBL/GenBank/DDBJ databases">
        <authorList>
            <person name="Lee J.-H."/>
            <person name="Kim S.-B."/>
        </authorList>
    </citation>
    <scope>NUCLEOTIDE SEQUENCE</scope>
    <source>
        <strain evidence="2">NR30</strain>
    </source>
</reference>